<dbReference type="PROSITE" id="PS50932">
    <property type="entry name" value="HTH_LACI_2"/>
    <property type="match status" value="1"/>
</dbReference>
<dbReference type="CDD" id="cd01392">
    <property type="entry name" value="HTH_LacI"/>
    <property type="match status" value="1"/>
</dbReference>
<dbReference type="EMBL" id="SDKC01000001">
    <property type="protein sequence ID" value="RXS75514.1"/>
    <property type="molecule type" value="Genomic_DNA"/>
</dbReference>
<dbReference type="InterPro" id="IPR028082">
    <property type="entry name" value="Peripla_BP_I"/>
</dbReference>
<dbReference type="SUPFAM" id="SSF53822">
    <property type="entry name" value="Periplasmic binding protein-like I"/>
    <property type="match status" value="1"/>
</dbReference>
<dbReference type="InterPro" id="IPR010982">
    <property type="entry name" value="Lambda_DNA-bd_dom_sf"/>
</dbReference>
<dbReference type="RefSeq" id="WP_106492336.1">
    <property type="nucleotide sequence ID" value="NZ_DAWBJR010000016.1"/>
</dbReference>
<dbReference type="GO" id="GO:0003700">
    <property type="term" value="F:DNA-binding transcription factor activity"/>
    <property type="evidence" value="ECO:0007669"/>
    <property type="project" value="TreeGrafter"/>
</dbReference>
<dbReference type="SMART" id="SM00354">
    <property type="entry name" value="HTH_LACI"/>
    <property type="match status" value="1"/>
</dbReference>
<dbReference type="AlphaFoldDB" id="A0A4Q1RIH4"/>
<keyword evidence="3" id="KW-0804">Transcription</keyword>
<dbReference type="Gene3D" id="3.40.50.2300">
    <property type="match status" value="2"/>
</dbReference>
<dbReference type="PANTHER" id="PTHR30146:SF109">
    <property type="entry name" value="HTH-TYPE TRANSCRIPTIONAL REGULATOR GALS"/>
    <property type="match status" value="1"/>
</dbReference>
<dbReference type="Pfam" id="PF13377">
    <property type="entry name" value="Peripla_BP_3"/>
    <property type="match status" value="1"/>
</dbReference>
<evidence type="ECO:0000313" key="5">
    <source>
        <dbReference type="EMBL" id="RXS75514.1"/>
    </source>
</evidence>
<name>A0A4Q1RIH4_9FIRM</name>
<evidence type="ECO:0000256" key="2">
    <source>
        <dbReference type="ARBA" id="ARBA00023125"/>
    </source>
</evidence>
<organism evidence="5 6">
    <name type="scientific">Blautia faecicola</name>
    <dbReference type="NCBI Taxonomy" id="2509240"/>
    <lineage>
        <taxon>Bacteria</taxon>
        <taxon>Bacillati</taxon>
        <taxon>Bacillota</taxon>
        <taxon>Clostridia</taxon>
        <taxon>Lachnospirales</taxon>
        <taxon>Lachnospiraceae</taxon>
        <taxon>Blautia</taxon>
    </lineage>
</organism>
<dbReference type="InterPro" id="IPR046335">
    <property type="entry name" value="LacI/GalR-like_sensor"/>
</dbReference>
<evidence type="ECO:0000256" key="1">
    <source>
        <dbReference type="ARBA" id="ARBA00023015"/>
    </source>
</evidence>
<sequence length="335" mass="37594">MTTIQDIADKMGISKSAVSKALNNAPDISENLRKQVLETAVALGYTKLRRYRNSVRKICVLIEKDNIQYEEPYHFAYDIIMGFRQLAEPQGFDVVIEPVDIQIQRNQPYDVYMLEHDYVGSFVIGFSLADPWLKDFENSCTPTVLYDNYITGNPSTAYVGIDNDEGMELAVSHLVRQGHQKIAYLSNSLGSQIIQIRYSAFFRSMRKHGLKASYDNAGCSCFLSECMEKHLPNFLKSGMTAIICSQDTIASAALVQCQQLGYRVPEDVSIVGFDDLPIAAYTSPPLTTIRQDRTELGKSGFFALSSLLNHVSISTFLLHAQLIERKSTARISEKQ</sequence>
<dbReference type="SUPFAM" id="SSF47413">
    <property type="entry name" value="lambda repressor-like DNA-binding domains"/>
    <property type="match status" value="1"/>
</dbReference>
<dbReference type="InterPro" id="IPR000843">
    <property type="entry name" value="HTH_LacI"/>
</dbReference>
<evidence type="ECO:0000259" key="4">
    <source>
        <dbReference type="PROSITE" id="PS50932"/>
    </source>
</evidence>
<dbReference type="GO" id="GO:0000976">
    <property type="term" value="F:transcription cis-regulatory region binding"/>
    <property type="evidence" value="ECO:0007669"/>
    <property type="project" value="TreeGrafter"/>
</dbReference>
<reference evidence="5 6" key="1">
    <citation type="submission" date="2019-01" db="EMBL/GenBank/DDBJ databases">
        <title>Blautia sp. nov. KGMB01111 isolated human feces.</title>
        <authorList>
            <person name="Park J.-E."/>
            <person name="Kim J.-S."/>
            <person name="Park S.-H."/>
        </authorList>
    </citation>
    <scope>NUCLEOTIDE SEQUENCE [LARGE SCALE GENOMIC DNA]</scope>
    <source>
        <strain evidence="5 6">KGMB01111</strain>
    </source>
</reference>
<dbReference type="Proteomes" id="UP000290106">
    <property type="component" value="Unassembled WGS sequence"/>
</dbReference>
<dbReference type="OrthoDB" id="9789891at2"/>
<dbReference type="Pfam" id="PF00356">
    <property type="entry name" value="LacI"/>
    <property type="match status" value="1"/>
</dbReference>
<dbReference type="PANTHER" id="PTHR30146">
    <property type="entry name" value="LACI-RELATED TRANSCRIPTIONAL REPRESSOR"/>
    <property type="match status" value="1"/>
</dbReference>
<gene>
    <name evidence="5" type="ORF">ETP43_09995</name>
</gene>
<accession>A0A4Q1RIH4</accession>
<keyword evidence="1" id="KW-0805">Transcription regulation</keyword>
<comment type="caution">
    <text evidence="5">The sequence shown here is derived from an EMBL/GenBank/DDBJ whole genome shotgun (WGS) entry which is preliminary data.</text>
</comment>
<evidence type="ECO:0000256" key="3">
    <source>
        <dbReference type="ARBA" id="ARBA00023163"/>
    </source>
</evidence>
<keyword evidence="2" id="KW-0238">DNA-binding</keyword>
<feature type="domain" description="HTH lacI-type" evidence="4">
    <location>
        <begin position="2"/>
        <end position="56"/>
    </location>
</feature>
<evidence type="ECO:0000313" key="6">
    <source>
        <dbReference type="Proteomes" id="UP000290106"/>
    </source>
</evidence>
<protein>
    <submittedName>
        <fullName evidence="5">LacI family transcriptional regulator</fullName>
    </submittedName>
</protein>
<dbReference type="Gene3D" id="1.10.260.40">
    <property type="entry name" value="lambda repressor-like DNA-binding domains"/>
    <property type="match status" value="1"/>
</dbReference>
<keyword evidence="6" id="KW-1185">Reference proteome</keyword>
<dbReference type="CDD" id="cd06267">
    <property type="entry name" value="PBP1_LacI_sugar_binding-like"/>
    <property type="match status" value="1"/>
</dbReference>
<proteinExistence type="predicted"/>